<gene>
    <name evidence="1" type="ORF">H5410_052274</name>
</gene>
<evidence type="ECO:0008006" key="3">
    <source>
        <dbReference type="Google" id="ProtNLM"/>
    </source>
</evidence>
<organism evidence="1 2">
    <name type="scientific">Solanum commersonii</name>
    <name type="common">Commerson's wild potato</name>
    <name type="synonym">Commerson's nightshade</name>
    <dbReference type="NCBI Taxonomy" id="4109"/>
    <lineage>
        <taxon>Eukaryota</taxon>
        <taxon>Viridiplantae</taxon>
        <taxon>Streptophyta</taxon>
        <taxon>Embryophyta</taxon>
        <taxon>Tracheophyta</taxon>
        <taxon>Spermatophyta</taxon>
        <taxon>Magnoliopsida</taxon>
        <taxon>eudicotyledons</taxon>
        <taxon>Gunneridae</taxon>
        <taxon>Pentapetalae</taxon>
        <taxon>asterids</taxon>
        <taxon>lamiids</taxon>
        <taxon>Solanales</taxon>
        <taxon>Solanaceae</taxon>
        <taxon>Solanoideae</taxon>
        <taxon>Solaneae</taxon>
        <taxon>Solanum</taxon>
    </lineage>
</organism>
<accession>A0A9J5X1S1</accession>
<dbReference type="Proteomes" id="UP000824120">
    <property type="component" value="Chromosome 10"/>
</dbReference>
<protein>
    <recommendedName>
        <fullName evidence="3">Zinc finger PMZ-type domain-containing protein</fullName>
    </recommendedName>
</protein>
<comment type="caution">
    <text evidence="1">The sequence shown here is derived from an EMBL/GenBank/DDBJ whole genome shotgun (WGS) entry which is preliminary data.</text>
</comment>
<evidence type="ECO:0000313" key="1">
    <source>
        <dbReference type="EMBL" id="KAG5581647.1"/>
    </source>
</evidence>
<dbReference type="EMBL" id="JACXVP010000010">
    <property type="protein sequence ID" value="KAG5581647.1"/>
    <property type="molecule type" value="Genomic_DNA"/>
</dbReference>
<proteinExistence type="predicted"/>
<sequence>MNLKVLEENISRRTYSYRVWPLKGISCPHVVAALCFKNFSLYEYIDNCYNKKTYLMTYECS</sequence>
<evidence type="ECO:0000313" key="2">
    <source>
        <dbReference type="Proteomes" id="UP000824120"/>
    </source>
</evidence>
<dbReference type="AlphaFoldDB" id="A0A9J5X1S1"/>
<reference evidence="1 2" key="1">
    <citation type="submission" date="2020-09" db="EMBL/GenBank/DDBJ databases">
        <title>De no assembly of potato wild relative species, Solanum commersonii.</title>
        <authorList>
            <person name="Cho K."/>
        </authorList>
    </citation>
    <scope>NUCLEOTIDE SEQUENCE [LARGE SCALE GENOMIC DNA]</scope>
    <source>
        <strain evidence="1">LZ3.2</strain>
        <tissue evidence="1">Leaf</tissue>
    </source>
</reference>
<keyword evidence="2" id="KW-1185">Reference proteome</keyword>
<dbReference type="OrthoDB" id="1109808at2759"/>
<name>A0A9J5X1S1_SOLCO</name>